<feature type="signal peptide" evidence="1">
    <location>
        <begin position="1"/>
        <end position="23"/>
    </location>
</feature>
<dbReference type="OrthoDB" id="7428686at2"/>
<evidence type="ECO:0000256" key="1">
    <source>
        <dbReference type="SAM" id="SignalP"/>
    </source>
</evidence>
<dbReference type="AlphaFoldDB" id="A0A0M9GNI7"/>
<evidence type="ECO:0000313" key="3">
    <source>
        <dbReference type="Proteomes" id="UP000038011"/>
    </source>
</evidence>
<reference evidence="2 3" key="1">
    <citation type="submission" date="2015-01" db="EMBL/GenBank/DDBJ databases">
        <title>Ahrensia donghaiensis sp. nov., a novel dimethylsulphoniopropionate-cleavage bacterium isolated from seawater and emended descriptions of the genus Ahrensia and Ahrensia kielensis.</title>
        <authorList>
            <person name="Liu J."/>
        </authorList>
    </citation>
    <scope>NUCLEOTIDE SEQUENCE [LARGE SCALE GENOMIC DNA]</scope>
    <source>
        <strain evidence="2 3">LZD062</strain>
    </source>
</reference>
<dbReference type="PROSITE" id="PS51257">
    <property type="entry name" value="PROKAR_LIPOPROTEIN"/>
    <property type="match status" value="1"/>
</dbReference>
<organism evidence="2 3">
    <name type="scientific">Ahrensia marina</name>
    <dbReference type="NCBI Taxonomy" id="1514904"/>
    <lineage>
        <taxon>Bacteria</taxon>
        <taxon>Pseudomonadati</taxon>
        <taxon>Pseudomonadota</taxon>
        <taxon>Alphaproteobacteria</taxon>
        <taxon>Hyphomicrobiales</taxon>
        <taxon>Ahrensiaceae</taxon>
        <taxon>Ahrensia</taxon>
    </lineage>
</organism>
<dbReference type="PATRIC" id="fig|1514904.3.peg.3514"/>
<protein>
    <recommendedName>
        <fullName evidence="4">Lipoprotein</fullName>
    </recommendedName>
</protein>
<dbReference type="EMBL" id="JXMU01000009">
    <property type="protein sequence ID" value="KPB01679.1"/>
    <property type="molecule type" value="Genomic_DNA"/>
</dbReference>
<comment type="caution">
    <text evidence="2">The sequence shown here is derived from an EMBL/GenBank/DDBJ whole genome shotgun (WGS) entry which is preliminary data.</text>
</comment>
<sequence length="240" mass="25951">MIYILPKPARTIVALALTTLLLAGCGNESATIRYRATAEVVIDGEVRSGSAVREATYSDTPNSLTGFGMSIADRGEAIIVDIGDGHGVYILRNDRSGSGSRLAGTMRLCFGVDIGDAGWTDGFDALPVGQTCRIQPNEMSGIMPLIVAFRSETVPKSIFEVTPKTLKSVFGVEGRFQGMTFEKVSRKTPLTKAVDARLPWLDDIPFEGTTIRGLDPYFPPTMPASDATLAQRVGDYYFRD</sequence>
<name>A0A0M9GNI7_9HYPH</name>
<gene>
    <name evidence="2" type="ORF">SU32_07385</name>
</gene>
<evidence type="ECO:0000313" key="2">
    <source>
        <dbReference type="EMBL" id="KPB01679.1"/>
    </source>
</evidence>
<dbReference type="RefSeq" id="WP_053998707.1">
    <property type="nucleotide sequence ID" value="NZ_JXMU01000009.1"/>
</dbReference>
<keyword evidence="1" id="KW-0732">Signal</keyword>
<keyword evidence="3" id="KW-1185">Reference proteome</keyword>
<feature type="chain" id="PRO_5005836472" description="Lipoprotein" evidence="1">
    <location>
        <begin position="24"/>
        <end position="240"/>
    </location>
</feature>
<accession>A0A0M9GNI7</accession>
<dbReference type="Proteomes" id="UP000038011">
    <property type="component" value="Unassembled WGS sequence"/>
</dbReference>
<evidence type="ECO:0008006" key="4">
    <source>
        <dbReference type="Google" id="ProtNLM"/>
    </source>
</evidence>
<proteinExistence type="predicted"/>